<feature type="compositionally biased region" description="Basic and acidic residues" evidence="1">
    <location>
        <begin position="148"/>
        <end position="158"/>
    </location>
</feature>
<feature type="region of interest" description="Disordered" evidence="1">
    <location>
        <begin position="219"/>
        <end position="294"/>
    </location>
</feature>
<proteinExistence type="predicted"/>
<organism evidence="2 3">
    <name type="scientific">Rangifer tarandus platyrhynchus</name>
    <name type="common">Svalbard reindeer</name>
    <dbReference type="NCBI Taxonomy" id="3082113"/>
    <lineage>
        <taxon>Eukaryota</taxon>
        <taxon>Metazoa</taxon>
        <taxon>Chordata</taxon>
        <taxon>Craniata</taxon>
        <taxon>Vertebrata</taxon>
        <taxon>Euteleostomi</taxon>
        <taxon>Mammalia</taxon>
        <taxon>Eutheria</taxon>
        <taxon>Laurasiatheria</taxon>
        <taxon>Artiodactyla</taxon>
        <taxon>Ruminantia</taxon>
        <taxon>Pecora</taxon>
        <taxon>Cervidae</taxon>
        <taxon>Odocoileinae</taxon>
        <taxon>Rangifer</taxon>
    </lineage>
</organism>
<dbReference type="EMBL" id="OX459937">
    <property type="protein sequence ID" value="CAI9151924.1"/>
    <property type="molecule type" value="Genomic_DNA"/>
</dbReference>
<feature type="compositionally biased region" description="Low complexity" evidence="1">
    <location>
        <begin position="228"/>
        <end position="240"/>
    </location>
</feature>
<evidence type="ECO:0000256" key="1">
    <source>
        <dbReference type="SAM" id="MobiDB-lite"/>
    </source>
</evidence>
<gene>
    <name evidence="2" type="ORF">MRATA1EN1_LOCUS886</name>
</gene>
<evidence type="ECO:0000313" key="2">
    <source>
        <dbReference type="EMBL" id="CAI9151924.1"/>
    </source>
</evidence>
<feature type="region of interest" description="Disordered" evidence="1">
    <location>
        <begin position="1"/>
        <end position="163"/>
    </location>
</feature>
<keyword evidence="3" id="KW-1185">Reference proteome</keyword>
<evidence type="ECO:0008006" key="4">
    <source>
        <dbReference type="Google" id="ProtNLM"/>
    </source>
</evidence>
<name>A0ABN8XRC8_RANTA</name>
<sequence length="294" mass="31711">METRARRPAGRAGEADPTERGPGPVGSAWPPRPRQSFQAALSPPSTARDPPPSRPRQHLPAPTRQSPPRPLLQVPVGEAPSAAETLRTRPSRENQSYRRRGPQLHTKPPTAPRRLSASLLRFREPRERRSTLPRPLPRGTPPTGSLQREVRCRSREHPGPSARRTLSLQMNGRYRLREEGSAWGILTLGLARPRRVGTSPGKTRGLTPGCREPAGSFRAAASEGRPLPSGRGPAAAACAPPSAPPIAPSPPRPAGPAQRALRPLPVLLPASHPATPFLGRFPPLLSARREQSAL</sequence>
<feature type="compositionally biased region" description="Basic and acidic residues" evidence="1">
    <location>
        <begin position="86"/>
        <end position="96"/>
    </location>
</feature>
<feature type="compositionally biased region" description="Polar residues" evidence="1">
    <location>
        <begin position="35"/>
        <end position="45"/>
    </location>
</feature>
<protein>
    <recommendedName>
        <fullName evidence="4">Basic proline-rich protein-like</fullName>
    </recommendedName>
</protein>
<evidence type="ECO:0000313" key="3">
    <source>
        <dbReference type="Proteomes" id="UP001176941"/>
    </source>
</evidence>
<feature type="compositionally biased region" description="Basic and acidic residues" evidence="1">
    <location>
        <begin position="121"/>
        <end position="130"/>
    </location>
</feature>
<dbReference type="Proteomes" id="UP001176941">
    <property type="component" value="Chromosome 1"/>
</dbReference>
<feature type="compositionally biased region" description="Low complexity" evidence="1">
    <location>
        <begin position="255"/>
        <end position="270"/>
    </location>
</feature>
<feature type="compositionally biased region" description="Pro residues" evidence="1">
    <location>
        <begin position="241"/>
        <end position="254"/>
    </location>
</feature>
<accession>A0ABN8XRC8</accession>
<reference evidence="2" key="1">
    <citation type="submission" date="2023-04" db="EMBL/GenBank/DDBJ databases">
        <authorList>
            <consortium name="ELIXIR-Norway"/>
        </authorList>
    </citation>
    <scope>NUCLEOTIDE SEQUENCE [LARGE SCALE GENOMIC DNA]</scope>
</reference>